<dbReference type="PANTHER" id="PTHR36440:SF1">
    <property type="entry name" value="PUTATIVE (AFU_ORTHOLOGUE AFUA_8G07350)-RELATED"/>
    <property type="match status" value="1"/>
</dbReference>
<evidence type="ECO:0000259" key="1">
    <source>
        <dbReference type="Pfam" id="PF07883"/>
    </source>
</evidence>
<name>A0A7L7LDJ6_9BACT</name>
<reference evidence="2 3" key="1">
    <citation type="submission" date="2020-08" db="EMBL/GenBank/DDBJ databases">
        <title>Adhaeribacter dokdonensis sp. nov., isolated from the rhizosphere of Elymus tsukushiensis, a plant native to the Dokdo Islands, Republic of Korea.</title>
        <authorList>
            <person name="Ghim S.Y."/>
        </authorList>
    </citation>
    <scope>NUCLEOTIDE SEQUENCE [LARGE SCALE GENOMIC DNA]</scope>
    <source>
        <strain evidence="2 3">KUDC8001</strain>
    </source>
</reference>
<organism evidence="2 3">
    <name type="scientific">Adhaeribacter radiodurans</name>
    <dbReference type="NCBI Taxonomy" id="2745197"/>
    <lineage>
        <taxon>Bacteria</taxon>
        <taxon>Pseudomonadati</taxon>
        <taxon>Bacteroidota</taxon>
        <taxon>Cytophagia</taxon>
        <taxon>Cytophagales</taxon>
        <taxon>Hymenobacteraceae</taxon>
        <taxon>Adhaeribacter</taxon>
    </lineage>
</organism>
<gene>
    <name evidence="2" type="ORF">HUW48_22405</name>
</gene>
<dbReference type="Pfam" id="PF07883">
    <property type="entry name" value="Cupin_2"/>
    <property type="match status" value="1"/>
</dbReference>
<dbReference type="PANTHER" id="PTHR36440">
    <property type="entry name" value="PUTATIVE (AFU_ORTHOLOGUE AFUA_8G07350)-RELATED"/>
    <property type="match status" value="1"/>
</dbReference>
<keyword evidence="3" id="KW-1185">Reference proteome</keyword>
<dbReference type="EMBL" id="CP055153">
    <property type="protein sequence ID" value="QMU30605.1"/>
    <property type="molecule type" value="Genomic_DNA"/>
</dbReference>
<accession>A0A7L7LDJ6</accession>
<dbReference type="Gene3D" id="2.60.120.10">
    <property type="entry name" value="Jelly Rolls"/>
    <property type="match status" value="1"/>
</dbReference>
<dbReference type="RefSeq" id="WP_182413050.1">
    <property type="nucleotide sequence ID" value="NZ_CP055153.1"/>
</dbReference>
<dbReference type="InterPro" id="IPR014710">
    <property type="entry name" value="RmlC-like_jellyroll"/>
</dbReference>
<dbReference type="InterPro" id="IPR013096">
    <property type="entry name" value="Cupin_2"/>
</dbReference>
<dbReference type="KEGG" id="add:HUW48_22405"/>
<dbReference type="Proteomes" id="UP000514509">
    <property type="component" value="Chromosome"/>
</dbReference>
<dbReference type="InterPro" id="IPR053146">
    <property type="entry name" value="QDO-like"/>
</dbReference>
<sequence length="164" mass="17716">MNMNIINTGNEQGQSISVVGDTYRILISGEQTGGNYAVIDMLVVPPGGGPGPHAHKDMQEMFYVVEGEIDFKMQSGSYTAKKGAFVNIPLGGAVHSFKNKTDTVAHLLCTVVPAGLESFFKEIGKPIAAGEFLTPQPPTSEELNKLQQLAEKYGQKLYPPNFLD</sequence>
<feature type="domain" description="Cupin type-2" evidence="1">
    <location>
        <begin position="42"/>
        <end position="110"/>
    </location>
</feature>
<proteinExistence type="predicted"/>
<dbReference type="InterPro" id="IPR011051">
    <property type="entry name" value="RmlC_Cupin_sf"/>
</dbReference>
<protein>
    <submittedName>
        <fullName evidence="2">Cupin domain-containing protein</fullName>
    </submittedName>
</protein>
<dbReference type="SUPFAM" id="SSF51182">
    <property type="entry name" value="RmlC-like cupins"/>
    <property type="match status" value="1"/>
</dbReference>
<evidence type="ECO:0000313" key="2">
    <source>
        <dbReference type="EMBL" id="QMU30605.1"/>
    </source>
</evidence>
<evidence type="ECO:0000313" key="3">
    <source>
        <dbReference type="Proteomes" id="UP000514509"/>
    </source>
</evidence>
<dbReference type="AlphaFoldDB" id="A0A7L7LDJ6"/>